<sequence>MCRVLQVNRSTYYYEAAAKKDESELTADIQEIFRKSRNHYGTRKIKKELADCGKQVSRRRIGRIMKQEGLVSSYTTAQFKPQKDRCNESKVENVLNRQFQNQPYRNVVVSDLTYVRVGNRWNYICVLIDLFNREIIGYSAGEHKTAELVKQAFMKVDGNLSEIHIFHTDRGNEFKNETIEELLETFHMERSLSHKGCPYDNAVAEATFKIIKTEFVWNETFHTQEELKIKLWDYVNWYNHHRIHSSLGYQTPVQYRKNNLKKFV</sequence>
<organism evidence="3">
    <name type="scientific">Myoviridae sp. ctOpw2</name>
    <dbReference type="NCBI Taxonomy" id="2825093"/>
    <lineage>
        <taxon>Viruses</taxon>
        <taxon>Duplodnaviria</taxon>
        <taxon>Heunggongvirae</taxon>
        <taxon>Uroviricota</taxon>
        <taxon>Caudoviricetes</taxon>
    </lineage>
</organism>
<dbReference type="Gene3D" id="3.30.420.10">
    <property type="entry name" value="Ribonuclease H-like superfamily/Ribonuclease H"/>
    <property type="match status" value="1"/>
</dbReference>
<evidence type="ECO:0000256" key="1">
    <source>
        <dbReference type="ARBA" id="ARBA00022908"/>
    </source>
</evidence>
<dbReference type="Pfam" id="PF13276">
    <property type="entry name" value="HTH_21"/>
    <property type="match status" value="1"/>
</dbReference>
<dbReference type="InterPro" id="IPR036397">
    <property type="entry name" value="RNaseH_sf"/>
</dbReference>
<protein>
    <submittedName>
        <fullName evidence="3">Mos transposase</fullName>
    </submittedName>
</protein>
<dbReference type="GO" id="GO:0003676">
    <property type="term" value="F:nucleic acid binding"/>
    <property type="evidence" value="ECO:0007669"/>
    <property type="project" value="InterPro"/>
</dbReference>
<dbReference type="InterPro" id="IPR012337">
    <property type="entry name" value="RNaseH-like_sf"/>
</dbReference>
<reference evidence="3" key="1">
    <citation type="journal article" date="2021" name="Proc. Natl. Acad. Sci. U.S.A.">
        <title>A Catalog of Tens of Thousands of Viruses from Human Metagenomes Reveals Hidden Associations with Chronic Diseases.</title>
        <authorList>
            <person name="Tisza M.J."/>
            <person name="Buck C.B."/>
        </authorList>
    </citation>
    <scope>NUCLEOTIDE SEQUENCE</scope>
    <source>
        <strain evidence="3">CtOpw2</strain>
    </source>
</reference>
<proteinExistence type="predicted"/>
<dbReference type="SUPFAM" id="SSF53098">
    <property type="entry name" value="Ribonuclease H-like"/>
    <property type="match status" value="1"/>
</dbReference>
<dbReference type="NCBIfam" id="NF033516">
    <property type="entry name" value="transpos_IS3"/>
    <property type="match status" value="1"/>
</dbReference>
<accession>A0A8S5UDA6</accession>
<feature type="domain" description="Integrase catalytic" evidence="2">
    <location>
        <begin position="99"/>
        <end position="260"/>
    </location>
</feature>
<dbReference type="InterPro" id="IPR025948">
    <property type="entry name" value="HTH-like_dom"/>
</dbReference>
<dbReference type="InterPro" id="IPR001584">
    <property type="entry name" value="Integrase_cat-core"/>
</dbReference>
<name>A0A8S5UDA6_9CAUD</name>
<dbReference type="PANTHER" id="PTHR46889:SF5">
    <property type="entry name" value="INTEGRASE PROTEIN"/>
    <property type="match status" value="1"/>
</dbReference>
<dbReference type="GO" id="GO:0015074">
    <property type="term" value="P:DNA integration"/>
    <property type="evidence" value="ECO:0007669"/>
    <property type="project" value="UniProtKB-KW"/>
</dbReference>
<dbReference type="EMBL" id="BK016065">
    <property type="protein sequence ID" value="DAF92358.1"/>
    <property type="molecule type" value="Genomic_DNA"/>
</dbReference>
<dbReference type="PROSITE" id="PS50994">
    <property type="entry name" value="INTEGRASE"/>
    <property type="match status" value="1"/>
</dbReference>
<dbReference type="InterPro" id="IPR050900">
    <property type="entry name" value="Transposase_IS3/IS150/IS904"/>
</dbReference>
<dbReference type="Pfam" id="PF13333">
    <property type="entry name" value="rve_2"/>
    <property type="match status" value="1"/>
</dbReference>
<evidence type="ECO:0000259" key="2">
    <source>
        <dbReference type="PROSITE" id="PS50994"/>
    </source>
</evidence>
<dbReference type="Pfam" id="PF00665">
    <property type="entry name" value="rve"/>
    <property type="match status" value="1"/>
</dbReference>
<evidence type="ECO:0000313" key="3">
    <source>
        <dbReference type="EMBL" id="DAF92358.1"/>
    </source>
</evidence>
<keyword evidence="1" id="KW-0229">DNA integration</keyword>
<dbReference type="InterPro" id="IPR048020">
    <property type="entry name" value="Transpos_IS3"/>
</dbReference>
<dbReference type="PANTHER" id="PTHR46889">
    <property type="entry name" value="TRANSPOSASE INSF FOR INSERTION SEQUENCE IS3B-RELATED"/>
    <property type="match status" value="1"/>
</dbReference>